<dbReference type="Proteomes" id="UP000268014">
    <property type="component" value="Unassembled WGS sequence"/>
</dbReference>
<name>A0A0N4WE25_HAEPC</name>
<reference evidence="3" key="1">
    <citation type="submission" date="2017-02" db="UniProtKB">
        <authorList>
            <consortium name="WormBaseParasite"/>
        </authorList>
    </citation>
    <scope>IDENTIFICATION</scope>
</reference>
<evidence type="ECO:0000313" key="3">
    <source>
        <dbReference type="WBParaSite" id="HPLM_0000887101-mRNA-1"/>
    </source>
</evidence>
<proteinExistence type="predicted"/>
<protein>
    <submittedName>
        <fullName evidence="3">C2 tensin-type domain-containing protein</fullName>
    </submittedName>
</protein>
<dbReference type="AlphaFoldDB" id="A0A0N4WE25"/>
<accession>A0A0N4WE25</accession>
<sequence>YNESISAKENVPFFGIRRVSIFLRDVHVIHSIRVRVLYCKCHPPAFTEPLISSDSEQFFLIEAKAFEDMGSVWCLADVQYDTMKDFIFIFDFKFIHQQRSGQQFPNRLFNISKRIGTGVGLRVQDILVCQHLILTTLNRILIDNFLKKVTYPERNPFRNGFLRSVPLNIS</sequence>
<organism evidence="3">
    <name type="scientific">Haemonchus placei</name>
    <name type="common">Barber's pole worm</name>
    <dbReference type="NCBI Taxonomy" id="6290"/>
    <lineage>
        <taxon>Eukaryota</taxon>
        <taxon>Metazoa</taxon>
        <taxon>Ecdysozoa</taxon>
        <taxon>Nematoda</taxon>
        <taxon>Chromadorea</taxon>
        <taxon>Rhabditida</taxon>
        <taxon>Rhabditina</taxon>
        <taxon>Rhabditomorpha</taxon>
        <taxon>Strongyloidea</taxon>
        <taxon>Trichostrongylidae</taxon>
        <taxon>Haemonchus</taxon>
    </lineage>
</organism>
<dbReference type="EMBL" id="UZAF01016945">
    <property type="protein sequence ID" value="VDO35991.1"/>
    <property type="molecule type" value="Genomic_DNA"/>
</dbReference>
<gene>
    <name evidence="1" type="ORF">HPLM_LOCUS8863</name>
</gene>
<reference evidence="1 2" key="2">
    <citation type="submission" date="2018-11" db="EMBL/GenBank/DDBJ databases">
        <authorList>
            <consortium name="Pathogen Informatics"/>
        </authorList>
    </citation>
    <scope>NUCLEOTIDE SEQUENCE [LARGE SCALE GENOMIC DNA]</scope>
    <source>
        <strain evidence="1 2">MHpl1</strain>
    </source>
</reference>
<evidence type="ECO:0000313" key="1">
    <source>
        <dbReference type="EMBL" id="VDO35991.1"/>
    </source>
</evidence>
<evidence type="ECO:0000313" key="2">
    <source>
        <dbReference type="Proteomes" id="UP000268014"/>
    </source>
</evidence>
<keyword evidence="2" id="KW-1185">Reference proteome</keyword>
<dbReference type="WBParaSite" id="HPLM_0000887101-mRNA-1">
    <property type="protein sequence ID" value="HPLM_0000887101-mRNA-1"/>
    <property type="gene ID" value="HPLM_0000887101"/>
</dbReference>